<dbReference type="EMBL" id="CAJNDS010001258">
    <property type="protein sequence ID" value="CAE7253557.1"/>
    <property type="molecule type" value="Genomic_DNA"/>
</dbReference>
<dbReference type="Proteomes" id="UP000604046">
    <property type="component" value="Unassembled WGS sequence"/>
</dbReference>
<evidence type="ECO:0000256" key="1">
    <source>
        <dbReference type="SAM" id="MobiDB-lite"/>
    </source>
</evidence>
<sequence length="99" mass="11224">MSYQPATDASIRQLKGTVQQRKLAGQAITRLELERDMLRGMKARWEFYAKQVVSLVCTYRDDLHVYLLLEVASGGDRGGSTTSRATEGTCPPWRSMWRA</sequence>
<reference evidence="2" key="1">
    <citation type="submission" date="2021-02" db="EMBL/GenBank/DDBJ databases">
        <authorList>
            <person name="Dougan E. K."/>
            <person name="Rhodes N."/>
            <person name="Thang M."/>
            <person name="Chan C."/>
        </authorList>
    </citation>
    <scope>NUCLEOTIDE SEQUENCE</scope>
</reference>
<dbReference type="AlphaFoldDB" id="A0A812LXC4"/>
<comment type="caution">
    <text evidence="2">The sequence shown here is derived from an EMBL/GenBank/DDBJ whole genome shotgun (WGS) entry which is preliminary data.</text>
</comment>
<evidence type="ECO:0000313" key="2">
    <source>
        <dbReference type="EMBL" id="CAE7253557.1"/>
    </source>
</evidence>
<feature type="region of interest" description="Disordered" evidence="1">
    <location>
        <begin position="74"/>
        <end position="99"/>
    </location>
</feature>
<proteinExistence type="predicted"/>
<gene>
    <name evidence="2" type="ORF">SNAT2548_LOCUS12756</name>
</gene>
<organism evidence="2 3">
    <name type="scientific">Symbiodinium natans</name>
    <dbReference type="NCBI Taxonomy" id="878477"/>
    <lineage>
        <taxon>Eukaryota</taxon>
        <taxon>Sar</taxon>
        <taxon>Alveolata</taxon>
        <taxon>Dinophyceae</taxon>
        <taxon>Suessiales</taxon>
        <taxon>Symbiodiniaceae</taxon>
        <taxon>Symbiodinium</taxon>
    </lineage>
</organism>
<dbReference type="Gene3D" id="3.30.200.20">
    <property type="entry name" value="Phosphorylase Kinase, domain 1"/>
    <property type="match status" value="1"/>
</dbReference>
<evidence type="ECO:0000313" key="3">
    <source>
        <dbReference type="Proteomes" id="UP000604046"/>
    </source>
</evidence>
<keyword evidence="3" id="KW-1185">Reference proteome</keyword>
<accession>A0A812LXC4</accession>
<protein>
    <submittedName>
        <fullName evidence="2">Uncharacterized protein</fullName>
    </submittedName>
</protein>
<name>A0A812LXC4_9DINO</name>